<sequence length="173" mass="19276">MFPLIEYPAKWADPSEHHRALDPGELEQMLAKATYPALLVVKEPFAEMPARTGCWLGGAPTLPPEIAWPWVARHTDEATHPMHFLAQINLASLPFGEDFELMPRTGTLFFFADYADHLEGVPGTASVIWVDGDVSACPERAMPDFPEGWKERTLLDVCFRRAKGLSQMAGPFP</sequence>
<name>A0ABY8QK38_9RHOB</name>
<reference evidence="1 2" key="1">
    <citation type="submission" date="2023-05" db="EMBL/GenBank/DDBJ databases">
        <title>YMD87, complete Genome.</title>
        <authorList>
            <person name="Zhang J."/>
            <person name="Xu X."/>
        </authorList>
    </citation>
    <scope>NUCLEOTIDE SEQUENCE [LARGE SCALE GENOMIC DNA]</scope>
    <source>
        <strain evidence="1 2">YMD87</strain>
    </source>
</reference>
<dbReference type="SUPFAM" id="SSF103032">
    <property type="entry name" value="Hypothetical protein YwqG"/>
    <property type="match status" value="1"/>
</dbReference>
<proteinExistence type="predicted"/>
<dbReference type="EMBL" id="CP124616">
    <property type="protein sequence ID" value="WGW04182.1"/>
    <property type="molecule type" value="Genomic_DNA"/>
</dbReference>
<evidence type="ECO:0000313" key="2">
    <source>
        <dbReference type="Proteomes" id="UP001241605"/>
    </source>
</evidence>
<evidence type="ECO:0000313" key="1">
    <source>
        <dbReference type="EMBL" id="WGW04182.1"/>
    </source>
</evidence>
<dbReference type="Proteomes" id="UP001241605">
    <property type="component" value="Chromosome"/>
</dbReference>
<accession>A0ABY8QK38</accession>
<organism evidence="1 2">
    <name type="scientific">Tropicibacter oceani</name>
    <dbReference type="NCBI Taxonomy" id="3058420"/>
    <lineage>
        <taxon>Bacteria</taxon>
        <taxon>Pseudomonadati</taxon>
        <taxon>Pseudomonadota</taxon>
        <taxon>Alphaproteobacteria</taxon>
        <taxon>Rhodobacterales</taxon>
        <taxon>Roseobacteraceae</taxon>
        <taxon>Tropicibacter</taxon>
    </lineage>
</organism>
<dbReference type="RefSeq" id="WP_282300813.1">
    <property type="nucleotide sequence ID" value="NZ_CP124616.1"/>
</dbReference>
<protein>
    <submittedName>
        <fullName evidence="1">DUF1963 domain-containing protein</fullName>
    </submittedName>
</protein>
<dbReference type="InterPro" id="IPR035948">
    <property type="entry name" value="YwqG-like_sf"/>
</dbReference>
<gene>
    <name evidence="1" type="ORF">QF118_01205</name>
</gene>
<dbReference type="Pfam" id="PF09234">
    <property type="entry name" value="DUF1963"/>
    <property type="match status" value="1"/>
</dbReference>
<dbReference type="InterPro" id="IPR015315">
    <property type="entry name" value="DUF1963"/>
</dbReference>
<dbReference type="Gene3D" id="2.30.320.10">
    <property type="entry name" value="YwqG-like"/>
    <property type="match status" value="1"/>
</dbReference>
<keyword evidence="2" id="KW-1185">Reference proteome</keyword>